<feature type="chain" id="PRO_5026865335" evidence="1">
    <location>
        <begin position="22"/>
        <end position="556"/>
    </location>
</feature>
<keyword evidence="4" id="KW-1185">Reference proteome</keyword>
<dbReference type="Pfam" id="PF02368">
    <property type="entry name" value="Big_2"/>
    <property type="match status" value="2"/>
</dbReference>
<evidence type="ECO:0000313" key="3">
    <source>
        <dbReference type="EMBL" id="QJR37303.1"/>
    </source>
</evidence>
<protein>
    <submittedName>
        <fullName evidence="3">Ig domain-containing protein</fullName>
    </submittedName>
</protein>
<dbReference type="AlphaFoldDB" id="A0A6M4IRC9"/>
<dbReference type="KEGG" id="ggr:HKW67_18200"/>
<dbReference type="Proteomes" id="UP000500938">
    <property type="component" value="Chromosome"/>
</dbReference>
<dbReference type="PROSITE" id="PS51257">
    <property type="entry name" value="PROKAR_LIPOPROTEIN"/>
    <property type="match status" value="1"/>
</dbReference>
<evidence type="ECO:0000256" key="1">
    <source>
        <dbReference type="SAM" id="SignalP"/>
    </source>
</evidence>
<dbReference type="SMART" id="SM00635">
    <property type="entry name" value="BID_2"/>
    <property type="match status" value="3"/>
</dbReference>
<dbReference type="InterPro" id="IPR003343">
    <property type="entry name" value="Big_2"/>
</dbReference>
<dbReference type="SUPFAM" id="SSF49373">
    <property type="entry name" value="Invasin/intimin cell-adhesion fragments"/>
    <property type="match status" value="3"/>
</dbReference>
<feature type="signal peptide" evidence="1">
    <location>
        <begin position="1"/>
        <end position="21"/>
    </location>
</feature>
<dbReference type="InterPro" id="IPR008964">
    <property type="entry name" value="Invasin/intimin_cell_adhesion"/>
</dbReference>
<evidence type="ECO:0000259" key="2">
    <source>
        <dbReference type="SMART" id="SM00635"/>
    </source>
</evidence>
<gene>
    <name evidence="3" type="ORF">HKW67_18200</name>
</gene>
<evidence type="ECO:0000313" key="4">
    <source>
        <dbReference type="Proteomes" id="UP000500938"/>
    </source>
</evidence>
<proteinExistence type="predicted"/>
<accession>A0A6M4IRC9</accession>
<feature type="domain" description="BIG2" evidence="2">
    <location>
        <begin position="128"/>
        <end position="207"/>
    </location>
</feature>
<dbReference type="EMBL" id="CP053085">
    <property type="protein sequence ID" value="QJR37303.1"/>
    <property type="molecule type" value="Genomic_DNA"/>
</dbReference>
<sequence>MSRLPSVRFVVGALALLGAIACGGGDSPSGPKTPTPTPTPTPTVQSVVVSPATATLVAAGATTALTSDVRLSNGTSGSQAVTWSSSTPTVATVSTAGVVTAVASGTATITAAVGAVTGTATITVAIPFVQSITVTPATNTLASFGATTQVAAAVMMSNGVAGTQTPTWTSSNPAVATVTAGTVTAVSNGTTTITATVGTVSGTATVTVAQVVASVRLLPTDTVMKTAGPLRASALDARGNVIANAPIVWTAVNPGLATVSQTGAVTPLNPGVARMRVSSGAFQATSIVRSIANIVRLSDMTPLFEYTASAGQRRAYSEISQSNADARAILMGQVWSYLETVLPLSGSASTDMFFSTWPEIWLEVSPFCGGILFANQDVYQGCNSPTWTHWVVPSGTDFYHITRWLSRQFLLSSMTRVAEFPWFLGGYTQWLAGGSFQGAAITGSPLRASIQDFRTGDAQGFLVPIDTLVRTSNARFFENLPQRTPVAIRQAQSSLFLAYLNRDYPLVIPAILARIRATPGNAFTNDMLIAEIQDRTGRTLAQLEPAYLIYARSLQP</sequence>
<dbReference type="RefSeq" id="WP_171226737.1">
    <property type="nucleotide sequence ID" value="NZ_CP053085.1"/>
</dbReference>
<name>A0A6M4IRC9_9BACT</name>
<feature type="domain" description="BIG2" evidence="2">
    <location>
        <begin position="211"/>
        <end position="289"/>
    </location>
</feature>
<reference evidence="3 4" key="1">
    <citation type="submission" date="2020-05" db="EMBL/GenBank/DDBJ databases">
        <title>Complete genome sequence of Gemmatimonas greenlandica TET16.</title>
        <authorList>
            <person name="Zeng Y."/>
        </authorList>
    </citation>
    <scope>NUCLEOTIDE SEQUENCE [LARGE SCALE GENOMIC DNA]</scope>
    <source>
        <strain evidence="3 4">TET16</strain>
    </source>
</reference>
<keyword evidence="1" id="KW-0732">Signal</keyword>
<organism evidence="3 4">
    <name type="scientific">Gemmatimonas groenlandica</name>
    <dbReference type="NCBI Taxonomy" id="2732249"/>
    <lineage>
        <taxon>Bacteria</taxon>
        <taxon>Pseudomonadati</taxon>
        <taxon>Gemmatimonadota</taxon>
        <taxon>Gemmatimonadia</taxon>
        <taxon>Gemmatimonadales</taxon>
        <taxon>Gemmatimonadaceae</taxon>
        <taxon>Gemmatimonas</taxon>
    </lineage>
</organism>
<feature type="domain" description="BIG2" evidence="2">
    <location>
        <begin position="43"/>
        <end position="123"/>
    </location>
</feature>
<dbReference type="Gene3D" id="2.60.40.1080">
    <property type="match status" value="2"/>
</dbReference>